<proteinExistence type="predicted"/>
<organism evidence="1 2">
    <name type="scientific">Streptomyces lacrimifluminis</name>
    <dbReference type="NCBI Taxonomy" id="1500077"/>
    <lineage>
        <taxon>Bacteria</taxon>
        <taxon>Bacillati</taxon>
        <taxon>Actinomycetota</taxon>
        <taxon>Actinomycetes</taxon>
        <taxon>Kitasatosporales</taxon>
        <taxon>Streptomycetaceae</taxon>
        <taxon>Streptomyces</taxon>
    </lineage>
</organism>
<dbReference type="AlphaFoldDB" id="A0A917NXD5"/>
<reference evidence="1" key="1">
    <citation type="journal article" date="2014" name="Int. J. Syst. Evol. Microbiol.">
        <title>Complete genome sequence of Corynebacterium casei LMG S-19264T (=DSM 44701T), isolated from a smear-ripened cheese.</title>
        <authorList>
            <consortium name="US DOE Joint Genome Institute (JGI-PGF)"/>
            <person name="Walter F."/>
            <person name="Albersmeier A."/>
            <person name="Kalinowski J."/>
            <person name="Ruckert C."/>
        </authorList>
    </citation>
    <scope>NUCLEOTIDE SEQUENCE</scope>
    <source>
        <strain evidence="1">CGMCC 4.7272</strain>
    </source>
</reference>
<protein>
    <submittedName>
        <fullName evidence="1">Uncharacterized protein</fullName>
    </submittedName>
</protein>
<sequence>MRLARLDDDDILTTLRGHAGEDRFYEVAAWLKNEDTSPGADVGMEELRQQR</sequence>
<accession>A0A917NXD5</accession>
<evidence type="ECO:0000313" key="1">
    <source>
        <dbReference type="EMBL" id="GGJ34505.1"/>
    </source>
</evidence>
<gene>
    <name evidence="1" type="ORF">GCM10012282_34090</name>
</gene>
<dbReference type="Proteomes" id="UP000625682">
    <property type="component" value="Unassembled WGS sequence"/>
</dbReference>
<dbReference type="EMBL" id="BMMU01000009">
    <property type="protein sequence ID" value="GGJ34505.1"/>
    <property type="molecule type" value="Genomic_DNA"/>
</dbReference>
<reference evidence="1" key="2">
    <citation type="submission" date="2020-09" db="EMBL/GenBank/DDBJ databases">
        <authorList>
            <person name="Sun Q."/>
            <person name="Zhou Y."/>
        </authorList>
    </citation>
    <scope>NUCLEOTIDE SEQUENCE</scope>
    <source>
        <strain evidence="1">CGMCC 4.7272</strain>
    </source>
</reference>
<comment type="caution">
    <text evidence="1">The sequence shown here is derived from an EMBL/GenBank/DDBJ whole genome shotgun (WGS) entry which is preliminary data.</text>
</comment>
<name>A0A917NXD5_9ACTN</name>
<evidence type="ECO:0000313" key="2">
    <source>
        <dbReference type="Proteomes" id="UP000625682"/>
    </source>
</evidence>
<keyword evidence="2" id="KW-1185">Reference proteome</keyword>